<comment type="caution">
    <text evidence="2">The sequence shown here is derived from an EMBL/GenBank/DDBJ whole genome shotgun (WGS) entry which is preliminary data.</text>
</comment>
<evidence type="ECO:0000313" key="2">
    <source>
        <dbReference type="EMBL" id="GBO98730.1"/>
    </source>
</evidence>
<accession>A0A4C1SCD0</accession>
<dbReference type="Proteomes" id="UP000299102">
    <property type="component" value="Unassembled WGS sequence"/>
</dbReference>
<proteinExistence type="predicted"/>
<name>A0A4C1SCD0_EUMVA</name>
<keyword evidence="1" id="KW-0472">Membrane</keyword>
<reference evidence="2 3" key="1">
    <citation type="journal article" date="2019" name="Commun. Biol.">
        <title>The bagworm genome reveals a unique fibroin gene that provides high tensile strength.</title>
        <authorList>
            <person name="Kono N."/>
            <person name="Nakamura H."/>
            <person name="Ohtoshi R."/>
            <person name="Tomita M."/>
            <person name="Numata K."/>
            <person name="Arakawa K."/>
        </authorList>
    </citation>
    <scope>NUCLEOTIDE SEQUENCE [LARGE SCALE GENOMIC DNA]</scope>
</reference>
<keyword evidence="1" id="KW-0812">Transmembrane</keyword>
<evidence type="ECO:0000313" key="3">
    <source>
        <dbReference type="Proteomes" id="UP000299102"/>
    </source>
</evidence>
<keyword evidence="3" id="KW-1185">Reference proteome</keyword>
<evidence type="ECO:0000256" key="1">
    <source>
        <dbReference type="SAM" id="Phobius"/>
    </source>
</evidence>
<dbReference type="EMBL" id="BGZK01003207">
    <property type="protein sequence ID" value="GBO98730.1"/>
    <property type="molecule type" value="Genomic_DNA"/>
</dbReference>
<organism evidence="2 3">
    <name type="scientific">Eumeta variegata</name>
    <name type="common">Bagworm moth</name>
    <name type="synonym">Eumeta japonica</name>
    <dbReference type="NCBI Taxonomy" id="151549"/>
    <lineage>
        <taxon>Eukaryota</taxon>
        <taxon>Metazoa</taxon>
        <taxon>Ecdysozoa</taxon>
        <taxon>Arthropoda</taxon>
        <taxon>Hexapoda</taxon>
        <taxon>Insecta</taxon>
        <taxon>Pterygota</taxon>
        <taxon>Neoptera</taxon>
        <taxon>Endopterygota</taxon>
        <taxon>Lepidoptera</taxon>
        <taxon>Glossata</taxon>
        <taxon>Ditrysia</taxon>
        <taxon>Tineoidea</taxon>
        <taxon>Psychidae</taxon>
        <taxon>Oiketicinae</taxon>
        <taxon>Eumeta</taxon>
    </lineage>
</organism>
<protein>
    <submittedName>
        <fullName evidence="2">Uncharacterized protein</fullName>
    </submittedName>
</protein>
<feature type="transmembrane region" description="Helical" evidence="1">
    <location>
        <begin position="201"/>
        <end position="223"/>
    </location>
</feature>
<gene>
    <name evidence="2" type="ORF">EVAR_72721_1</name>
</gene>
<sequence length="274" mass="31500">MALVCLLSESRYLAFKLKNFPVYTDLTHLHNLREVPPPENDAIFRFQRHTIPKEHCEFLEKVYVLILRGHRRSMASSSTSLCRYCANSPCPRDHLRLKDPAEEIESWRRVPSFLSIPPFNQGCTDLALDSASVGVDVRFNYGETVQSLGIQVLDAIVSDLGHVRDVKQIVEIYRFLELPVYKRISALKRHDPLAVLAKPSYMLAVFLQILATGGVNVSFQLMIRTRTRISPTRFIYSPFMCTTESSYFSFLVIEGILRPALRRESILRCLQLRH</sequence>
<dbReference type="AlphaFoldDB" id="A0A4C1SCD0"/>
<keyword evidence="1" id="KW-1133">Transmembrane helix</keyword>